<evidence type="ECO:0000313" key="2">
    <source>
        <dbReference type="EMBL" id="ARU48189.1"/>
    </source>
</evidence>
<dbReference type="Gene3D" id="3.30.70.120">
    <property type="match status" value="1"/>
</dbReference>
<dbReference type="InterPro" id="IPR003793">
    <property type="entry name" value="UPF0166"/>
</dbReference>
<comment type="similarity">
    <text evidence="1">Belongs to the UPF0166 family.</text>
</comment>
<evidence type="ECO:0000256" key="1">
    <source>
        <dbReference type="ARBA" id="ARBA00010554"/>
    </source>
</evidence>
<name>A0A1Y0HJA1_9BACT</name>
<dbReference type="EMBL" id="CP021416">
    <property type="protein sequence ID" value="ARU48189.1"/>
    <property type="molecule type" value="Genomic_DNA"/>
</dbReference>
<accession>A0A1Y0HJA1</accession>
<dbReference type="SUPFAM" id="SSF54913">
    <property type="entry name" value="GlnB-like"/>
    <property type="match status" value="1"/>
</dbReference>
<gene>
    <name evidence="2" type="ORF">Sdiek1_1023</name>
</gene>
<evidence type="ECO:0000313" key="3">
    <source>
        <dbReference type="Proteomes" id="UP000196005"/>
    </source>
</evidence>
<reference evidence="3" key="1">
    <citation type="submission" date="2017-05" db="EMBL/GenBank/DDBJ databases">
        <title>Dechlorination kinetics govern the competition between two new strains of the genus Sulfurospirillum.</title>
        <authorList>
            <person name="Buttet G.F."/>
            <person name="Murray A.M."/>
            <person name="Goris T."/>
            <person name="Burion M."/>
            <person name="Lin B."/>
            <person name="Rolle M."/>
            <person name="Maillard J."/>
        </authorList>
    </citation>
    <scope>NUCLEOTIDE SEQUENCE [LARGE SCALE GENOMIC DNA]</scope>
    <source>
        <strain evidence="3">SL2-1</strain>
    </source>
</reference>
<dbReference type="KEGG" id="suls:Sdiek1_1023"/>
<dbReference type="RefSeq" id="WP_238099162.1">
    <property type="nucleotide sequence ID" value="NZ_CP021416.1"/>
</dbReference>
<dbReference type="Pfam" id="PF02641">
    <property type="entry name" value="DUF190"/>
    <property type="match status" value="1"/>
</dbReference>
<dbReference type="InterPro" id="IPR011322">
    <property type="entry name" value="N-reg_PII-like_a/b"/>
</dbReference>
<proteinExistence type="inferred from homology"/>
<sequence length="59" mass="6622">MKGYQLVFSTLQNRQHHSGENLIEWFEKSAQSLGIQGITVVNASKGIGRDGKWHSASFF</sequence>
<organism evidence="2 3">
    <name type="scientific">Sulfurospirillum diekertiae</name>
    <dbReference type="NCBI Taxonomy" id="1854492"/>
    <lineage>
        <taxon>Bacteria</taxon>
        <taxon>Pseudomonadati</taxon>
        <taxon>Campylobacterota</taxon>
        <taxon>Epsilonproteobacteria</taxon>
        <taxon>Campylobacterales</taxon>
        <taxon>Sulfurospirillaceae</taxon>
        <taxon>Sulfurospirillum</taxon>
    </lineage>
</organism>
<protein>
    <submittedName>
        <fullName evidence="2">Uncharacterized protein</fullName>
    </submittedName>
</protein>
<dbReference type="AlphaFoldDB" id="A0A1Y0HJA1"/>
<keyword evidence="3" id="KW-1185">Reference proteome</keyword>
<dbReference type="InterPro" id="IPR015867">
    <property type="entry name" value="N-reg_PII/ATP_PRibTrfase_C"/>
</dbReference>
<dbReference type="Proteomes" id="UP000196005">
    <property type="component" value="Chromosome"/>
</dbReference>